<dbReference type="InterPro" id="IPR036291">
    <property type="entry name" value="NAD(P)-bd_dom_sf"/>
</dbReference>
<comment type="caution">
    <text evidence="3">The sequence shown here is derived from an EMBL/GenBank/DDBJ whole genome shotgun (WGS) entry which is preliminary data.</text>
</comment>
<dbReference type="OrthoDB" id="3592703at2759"/>
<dbReference type="Pfam" id="PF00106">
    <property type="entry name" value="adh_short"/>
    <property type="match status" value="1"/>
</dbReference>
<gene>
    <name evidence="3" type="ORF">INT46_001572</name>
</gene>
<proteinExistence type="inferred from homology"/>
<dbReference type="InterPro" id="IPR051687">
    <property type="entry name" value="Peroxisomal_Beta-Oxidation"/>
</dbReference>
<keyword evidence="4" id="KW-1185">Reference proteome</keyword>
<dbReference type="GO" id="GO:0016491">
    <property type="term" value="F:oxidoreductase activity"/>
    <property type="evidence" value="ECO:0007669"/>
    <property type="project" value="UniProtKB-KW"/>
</dbReference>
<evidence type="ECO:0000313" key="3">
    <source>
        <dbReference type="EMBL" id="KAG2201913.1"/>
    </source>
</evidence>
<evidence type="ECO:0000256" key="1">
    <source>
        <dbReference type="ARBA" id="ARBA00006484"/>
    </source>
</evidence>
<accession>A0A8H7R239</accession>
<dbReference type="PANTHER" id="PTHR45024:SF2">
    <property type="entry name" value="SCP2 DOMAIN-CONTAINING PROTEIN"/>
    <property type="match status" value="1"/>
</dbReference>
<dbReference type="PRINTS" id="PR00081">
    <property type="entry name" value="GDHRDH"/>
</dbReference>
<reference evidence="3" key="1">
    <citation type="submission" date="2020-12" db="EMBL/GenBank/DDBJ databases">
        <title>Metabolic potential, ecology and presence of endohyphal bacteria is reflected in genomic diversity of Mucoromycotina.</title>
        <authorList>
            <person name="Muszewska A."/>
            <person name="Okrasinska A."/>
            <person name="Steczkiewicz K."/>
            <person name="Drgas O."/>
            <person name="Orlowska M."/>
            <person name="Perlinska-Lenart U."/>
            <person name="Aleksandrzak-Piekarczyk T."/>
            <person name="Szatraj K."/>
            <person name="Zielenkiewicz U."/>
            <person name="Pilsyk S."/>
            <person name="Malc E."/>
            <person name="Mieczkowski P."/>
            <person name="Kruszewska J.S."/>
            <person name="Biernat P."/>
            <person name="Pawlowska J."/>
        </authorList>
    </citation>
    <scope>NUCLEOTIDE SEQUENCE</scope>
    <source>
        <strain evidence="3">CBS 226.32</strain>
    </source>
</reference>
<sequence>MTNDIRYDGRVAIVTGAGGGLGKAYALFFANRGASVVVNDLGVSATGDGSSSKAADIVVDEIQKLGGKAVANYNSVEDGDKIVDTAMKAFGRVDIIINNAGILRDKSFARITDSDWDLIKSRLTTEQGFFQ</sequence>
<evidence type="ECO:0000256" key="2">
    <source>
        <dbReference type="ARBA" id="ARBA00023002"/>
    </source>
</evidence>
<evidence type="ECO:0000313" key="4">
    <source>
        <dbReference type="Proteomes" id="UP000650833"/>
    </source>
</evidence>
<keyword evidence="2" id="KW-0560">Oxidoreductase</keyword>
<dbReference type="PANTHER" id="PTHR45024">
    <property type="entry name" value="DEHYDROGENASES, SHORT CHAIN"/>
    <property type="match status" value="1"/>
</dbReference>
<dbReference type="AlphaFoldDB" id="A0A8H7R239"/>
<dbReference type="InterPro" id="IPR002347">
    <property type="entry name" value="SDR_fam"/>
</dbReference>
<dbReference type="EMBL" id="JAEPRC010000269">
    <property type="protein sequence ID" value="KAG2201913.1"/>
    <property type="molecule type" value="Genomic_DNA"/>
</dbReference>
<dbReference type="SUPFAM" id="SSF51735">
    <property type="entry name" value="NAD(P)-binding Rossmann-fold domains"/>
    <property type="match status" value="1"/>
</dbReference>
<dbReference type="Proteomes" id="UP000650833">
    <property type="component" value="Unassembled WGS sequence"/>
</dbReference>
<name>A0A8H7R239_9FUNG</name>
<comment type="similarity">
    <text evidence="1">Belongs to the short-chain dehydrogenases/reductases (SDR) family.</text>
</comment>
<organism evidence="3 4">
    <name type="scientific">Mucor plumbeus</name>
    <dbReference type="NCBI Taxonomy" id="97098"/>
    <lineage>
        <taxon>Eukaryota</taxon>
        <taxon>Fungi</taxon>
        <taxon>Fungi incertae sedis</taxon>
        <taxon>Mucoromycota</taxon>
        <taxon>Mucoromycotina</taxon>
        <taxon>Mucoromycetes</taxon>
        <taxon>Mucorales</taxon>
        <taxon>Mucorineae</taxon>
        <taxon>Mucoraceae</taxon>
        <taxon>Mucor</taxon>
    </lineage>
</organism>
<protein>
    <submittedName>
        <fullName evidence="3">Uncharacterized protein</fullName>
    </submittedName>
</protein>
<dbReference type="Gene3D" id="3.40.50.720">
    <property type="entry name" value="NAD(P)-binding Rossmann-like Domain"/>
    <property type="match status" value="1"/>
</dbReference>